<evidence type="ECO:0000256" key="1">
    <source>
        <dbReference type="SAM" id="MobiDB-lite"/>
    </source>
</evidence>
<accession>A0A1B6CTM8</accession>
<evidence type="ECO:0000313" key="2">
    <source>
        <dbReference type="EMBL" id="JAS16832.1"/>
    </source>
</evidence>
<dbReference type="AlphaFoldDB" id="A0A1B6CTM8"/>
<reference evidence="2" key="1">
    <citation type="submission" date="2015-12" db="EMBL/GenBank/DDBJ databases">
        <title>De novo transcriptome assembly of four potential Pierce s Disease insect vectors from Arizona vineyards.</title>
        <authorList>
            <person name="Tassone E.E."/>
        </authorList>
    </citation>
    <scope>NUCLEOTIDE SEQUENCE</scope>
</reference>
<feature type="region of interest" description="Disordered" evidence="1">
    <location>
        <begin position="41"/>
        <end position="95"/>
    </location>
</feature>
<feature type="compositionally biased region" description="Low complexity" evidence="1">
    <location>
        <begin position="86"/>
        <end position="95"/>
    </location>
</feature>
<sequence>MEGDAGADLVQGGDIHQQGDLGEAVGNVYHPVQEANVPDIQVLNGPAGDAPPLGELWDELDEGPIGQEGAANQDEGANQDGGAGQEGAADQGVAANQGVAADQGVAAVQGVAAG</sequence>
<protein>
    <submittedName>
        <fullName evidence="2">Uncharacterized protein</fullName>
    </submittedName>
</protein>
<dbReference type="EMBL" id="GEDC01020466">
    <property type="protein sequence ID" value="JAS16832.1"/>
    <property type="molecule type" value="Transcribed_RNA"/>
</dbReference>
<proteinExistence type="predicted"/>
<name>A0A1B6CTM8_9HEMI</name>
<gene>
    <name evidence="2" type="ORF">g.44986</name>
</gene>
<organism evidence="2">
    <name type="scientific">Clastoptera arizonana</name>
    <name type="common">Arizona spittle bug</name>
    <dbReference type="NCBI Taxonomy" id="38151"/>
    <lineage>
        <taxon>Eukaryota</taxon>
        <taxon>Metazoa</taxon>
        <taxon>Ecdysozoa</taxon>
        <taxon>Arthropoda</taxon>
        <taxon>Hexapoda</taxon>
        <taxon>Insecta</taxon>
        <taxon>Pterygota</taxon>
        <taxon>Neoptera</taxon>
        <taxon>Paraneoptera</taxon>
        <taxon>Hemiptera</taxon>
        <taxon>Auchenorrhyncha</taxon>
        <taxon>Cercopoidea</taxon>
        <taxon>Clastopteridae</taxon>
        <taxon>Clastoptera</taxon>
    </lineage>
</organism>